<feature type="compositionally biased region" description="Basic and acidic residues" evidence="1">
    <location>
        <begin position="154"/>
        <end position="183"/>
    </location>
</feature>
<dbReference type="PANTHER" id="PTHR45975:SF2">
    <property type="entry name" value="NUCLEOSOME-REMODELING FACTOR SUBUNIT BPTF"/>
    <property type="match status" value="1"/>
</dbReference>
<keyword evidence="3" id="KW-1185">Reference proteome</keyword>
<dbReference type="InterPro" id="IPR038028">
    <property type="entry name" value="BPTF"/>
</dbReference>
<name>A0AAV2RTI6_MEGNR</name>
<evidence type="ECO:0000313" key="3">
    <source>
        <dbReference type="Proteomes" id="UP001497623"/>
    </source>
</evidence>
<dbReference type="PANTHER" id="PTHR45975">
    <property type="entry name" value="NUCLEOSOME-REMODELING FACTOR SUBUNIT BPTF"/>
    <property type="match status" value="1"/>
</dbReference>
<protein>
    <submittedName>
        <fullName evidence="2">Uncharacterized protein</fullName>
    </submittedName>
</protein>
<comment type="caution">
    <text evidence="2">The sequence shown here is derived from an EMBL/GenBank/DDBJ whole genome shotgun (WGS) entry which is preliminary data.</text>
</comment>
<organism evidence="2 3">
    <name type="scientific">Meganyctiphanes norvegica</name>
    <name type="common">Northern krill</name>
    <name type="synonym">Thysanopoda norvegica</name>
    <dbReference type="NCBI Taxonomy" id="48144"/>
    <lineage>
        <taxon>Eukaryota</taxon>
        <taxon>Metazoa</taxon>
        <taxon>Ecdysozoa</taxon>
        <taxon>Arthropoda</taxon>
        <taxon>Crustacea</taxon>
        <taxon>Multicrustacea</taxon>
        <taxon>Malacostraca</taxon>
        <taxon>Eumalacostraca</taxon>
        <taxon>Eucarida</taxon>
        <taxon>Euphausiacea</taxon>
        <taxon>Euphausiidae</taxon>
        <taxon>Meganyctiphanes</taxon>
    </lineage>
</organism>
<dbReference type="GO" id="GO:0000978">
    <property type="term" value="F:RNA polymerase II cis-regulatory region sequence-specific DNA binding"/>
    <property type="evidence" value="ECO:0007669"/>
    <property type="project" value="TreeGrafter"/>
</dbReference>
<reference evidence="2 3" key="1">
    <citation type="submission" date="2024-05" db="EMBL/GenBank/DDBJ databases">
        <authorList>
            <person name="Wallberg A."/>
        </authorList>
    </citation>
    <scope>NUCLEOTIDE SEQUENCE [LARGE SCALE GENOMIC DNA]</scope>
</reference>
<evidence type="ECO:0000256" key="1">
    <source>
        <dbReference type="SAM" id="MobiDB-lite"/>
    </source>
</evidence>
<evidence type="ECO:0000313" key="2">
    <source>
        <dbReference type="EMBL" id="CAL4137206.1"/>
    </source>
</evidence>
<accession>A0AAV2RTI6</accession>
<feature type="region of interest" description="Disordered" evidence="1">
    <location>
        <begin position="104"/>
        <end position="221"/>
    </location>
</feature>
<dbReference type="GO" id="GO:0006357">
    <property type="term" value="P:regulation of transcription by RNA polymerase II"/>
    <property type="evidence" value="ECO:0007669"/>
    <property type="project" value="InterPro"/>
</dbReference>
<feature type="non-terminal residue" evidence="2">
    <location>
        <position position="1"/>
    </location>
</feature>
<dbReference type="GO" id="GO:0016589">
    <property type="term" value="C:NURF complex"/>
    <property type="evidence" value="ECO:0007669"/>
    <property type="project" value="InterPro"/>
</dbReference>
<feature type="compositionally biased region" description="Basic and acidic residues" evidence="1">
    <location>
        <begin position="209"/>
        <end position="221"/>
    </location>
</feature>
<dbReference type="Proteomes" id="UP001497623">
    <property type="component" value="Unassembled WGS sequence"/>
</dbReference>
<dbReference type="AlphaFoldDB" id="A0AAV2RTI6"/>
<dbReference type="EMBL" id="CAXKWB010030143">
    <property type="protein sequence ID" value="CAL4137206.1"/>
    <property type="molecule type" value="Genomic_DNA"/>
</dbReference>
<feature type="non-terminal residue" evidence="2">
    <location>
        <position position="492"/>
    </location>
</feature>
<proteinExistence type="predicted"/>
<gene>
    <name evidence="2" type="ORF">MNOR_LOCUS27956</name>
</gene>
<sequence>ENEEGDTWYYSTRQQLEEVLSLLDPADLEETLHQAIIEILTEMRRQMQITERITIQTKGNRKSCLELEDIESKKHMEERKIKIEEMKIKMEQEHADSLIEEVKSENSIKMEPPDPPDGPVKNEPSEHQKSNNHSSALDPITGEISGADNTALEGDSKEIKMEEVEVKEETMDGQKVKEEDGIKTRTRTGTIQPKSFAADDLRRRLPGGETKEKSKRVDDEQAKKMAATKLGQLQNSAQIYRLGCDGKYKSFVNQYSSNPLALNKIQHNEERDKRRHLSHKFSLTPASEFKWNGVLHGNKENLISTLRHTILSLESTISVHLFHPHWANIRKAWNLAVMASNEPRHFSRVLMWLVACIKPIVLNPVWHDSLGHVRFRRVTALEREEKKKQEKRDKKDGEPLEEPRPVTLIKYTLGLKHQVWKLKGEEYRVHGLWGWQWNSAFRKTTHVPQSSVGLRAGPEKYMVPIKSTAGLRTLSLNAPIYKQLAAKTPSLQ</sequence>